<feature type="compositionally biased region" description="Basic residues" evidence="5">
    <location>
        <begin position="316"/>
        <end position="326"/>
    </location>
</feature>
<dbReference type="PROSITE" id="PS51089">
    <property type="entry name" value="HP"/>
    <property type="match status" value="1"/>
</dbReference>
<dbReference type="GO" id="GO:0003779">
    <property type="term" value="F:actin binding"/>
    <property type="evidence" value="ECO:0007669"/>
    <property type="project" value="InterPro"/>
</dbReference>
<feature type="region of interest" description="Disordered" evidence="5">
    <location>
        <begin position="102"/>
        <end position="142"/>
    </location>
</feature>
<dbReference type="InterPro" id="IPR036886">
    <property type="entry name" value="Villin_headpiece_dom_sf"/>
</dbReference>
<evidence type="ECO:0000259" key="6">
    <source>
        <dbReference type="PROSITE" id="PS51089"/>
    </source>
</evidence>
<dbReference type="InterPro" id="IPR013761">
    <property type="entry name" value="SAM/pointed_sf"/>
</dbReference>
<evidence type="ECO:0000256" key="2">
    <source>
        <dbReference type="ARBA" id="ARBA00004496"/>
    </source>
</evidence>
<dbReference type="Gene3D" id="1.10.287.2070">
    <property type="match status" value="1"/>
</dbReference>
<dbReference type="PANTHER" id="PTHR12659:SF2">
    <property type="entry name" value="RHO GTPASE-ACTIVATING PROTEIN 7"/>
    <property type="match status" value="1"/>
</dbReference>
<dbReference type="GO" id="GO:0045121">
    <property type="term" value="C:membrane raft"/>
    <property type="evidence" value="ECO:0007669"/>
    <property type="project" value="TreeGrafter"/>
</dbReference>
<protein>
    <submittedName>
        <fullName evidence="7">Rho GTPase-activating protein 7 isoform X2</fullName>
    </submittedName>
</protein>
<feature type="compositionally biased region" description="Low complexity" evidence="5">
    <location>
        <begin position="120"/>
        <end position="136"/>
    </location>
</feature>
<dbReference type="SUPFAM" id="SSF47769">
    <property type="entry name" value="SAM/Pointed domain"/>
    <property type="match status" value="1"/>
</dbReference>
<dbReference type="SMART" id="SM00153">
    <property type="entry name" value="VHP"/>
    <property type="match status" value="1"/>
</dbReference>
<feature type="compositionally biased region" description="Polar residues" evidence="5">
    <location>
        <begin position="240"/>
        <end position="251"/>
    </location>
</feature>
<dbReference type="AlphaFoldDB" id="A0AAD3NJK6"/>
<sequence length="413" mass="45447">MFLSSRTQAVVLAHDLSSTEISLRPGVDEGPVPALLGCLGAALRDPCKHKGPLGRTQCRAGKLVLAASRLIGQEQTGEGGAAWPGGGGYCSVARLSSCQEAEEVRLKPKKPVPGSGQQGSHSMPSFMKMPSSPSTSLQSPRDHDFLDRDAIEALCRRLNTLNKCALMRLEISPQRKRSEDSDEDEPCAISGRWTFQRDSKRWSRMEELEVFSTLSTDATQPPSFPKDQVSQKGKLALREGNSSESVLTDLSEQPEVGSIHSRDGSGGRGEEKGHSAALTNNGSTGSTEGQPVQASSGHLVNTRGPVTVASSPQHNSRLKTGWKRRRMESDQNSTGNPLGEGEEGMKEFWRWSFCLNQQSWLHTAKSARAWSRTRLERHLSPEDFHQVFGMTLEQFDRLALWKRNDLKKKARLF</sequence>
<organism evidence="7 8">
    <name type="scientific">Lates japonicus</name>
    <name type="common">Japanese lates</name>
    <dbReference type="NCBI Taxonomy" id="270547"/>
    <lineage>
        <taxon>Eukaryota</taxon>
        <taxon>Metazoa</taxon>
        <taxon>Chordata</taxon>
        <taxon>Craniata</taxon>
        <taxon>Vertebrata</taxon>
        <taxon>Euteleostomi</taxon>
        <taxon>Actinopterygii</taxon>
        <taxon>Neopterygii</taxon>
        <taxon>Teleostei</taxon>
        <taxon>Neoteleostei</taxon>
        <taxon>Acanthomorphata</taxon>
        <taxon>Carangaria</taxon>
        <taxon>Carangaria incertae sedis</taxon>
        <taxon>Centropomidae</taxon>
        <taxon>Lates</taxon>
    </lineage>
</organism>
<feature type="region of interest" description="Disordered" evidence="5">
    <location>
        <begin position="213"/>
        <end position="341"/>
    </location>
</feature>
<keyword evidence="3" id="KW-0963">Cytoplasm</keyword>
<accession>A0AAD3NJK6</accession>
<keyword evidence="4" id="KW-0472">Membrane</keyword>
<evidence type="ECO:0000256" key="3">
    <source>
        <dbReference type="ARBA" id="ARBA00022490"/>
    </source>
</evidence>
<gene>
    <name evidence="7" type="ORF">AKAME5_002556100</name>
</gene>
<feature type="compositionally biased region" description="Polar residues" evidence="5">
    <location>
        <begin position="277"/>
        <end position="299"/>
    </location>
</feature>
<dbReference type="Pfam" id="PF02209">
    <property type="entry name" value="VHP"/>
    <property type="match status" value="1"/>
</dbReference>
<dbReference type="GO" id="GO:0005096">
    <property type="term" value="F:GTPase activator activity"/>
    <property type="evidence" value="ECO:0007669"/>
    <property type="project" value="TreeGrafter"/>
</dbReference>
<evidence type="ECO:0000256" key="5">
    <source>
        <dbReference type="SAM" id="MobiDB-lite"/>
    </source>
</evidence>
<name>A0AAD3NJK6_LATJO</name>
<evidence type="ECO:0000256" key="1">
    <source>
        <dbReference type="ARBA" id="ARBA00004370"/>
    </source>
</evidence>
<proteinExistence type="predicted"/>
<evidence type="ECO:0000313" key="8">
    <source>
        <dbReference type="Proteomes" id="UP001279410"/>
    </source>
</evidence>
<dbReference type="SUPFAM" id="SSF47050">
    <property type="entry name" value="VHP, Villin headpiece domain"/>
    <property type="match status" value="1"/>
</dbReference>
<feature type="compositionally biased region" description="Basic and acidic residues" evidence="5">
    <location>
        <begin position="260"/>
        <end position="274"/>
    </location>
</feature>
<dbReference type="GO" id="GO:0005737">
    <property type="term" value="C:cytoplasm"/>
    <property type="evidence" value="ECO:0007669"/>
    <property type="project" value="UniProtKB-SubCell"/>
</dbReference>
<feature type="domain" description="HP" evidence="6">
    <location>
        <begin position="343"/>
        <end position="413"/>
    </location>
</feature>
<dbReference type="GO" id="GO:0035023">
    <property type="term" value="P:regulation of Rho protein signal transduction"/>
    <property type="evidence" value="ECO:0007669"/>
    <property type="project" value="TreeGrafter"/>
</dbReference>
<dbReference type="GO" id="GO:0005925">
    <property type="term" value="C:focal adhesion"/>
    <property type="evidence" value="ECO:0007669"/>
    <property type="project" value="TreeGrafter"/>
</dbReference>
<dbReference type="EMBL" id="BRZM01002086">
    <property type="protein sequence ID" value="GLD74233.1"/>
    <property type="molecule type" value="Genomic_DNA"/>
</dbReference>
<evidence type="ECO:0000256" key="4">
    <source>
        <dbReference type="ARBA" id="ARBA00023136"/>
    </source>
</evidence>
<dbReference type="Gene3D" id="1.10.950.10">
    <property type="entry name" value="Villin headpiece domain"/>
    <property type="match status" value="1"/>
</dbReference>
<keyword evidence="8" id="KW-1185">Reference proteome</keyword>
<dbReference type="PANTHER" id="PTHR12659">
    <property type="entry name" value="RHO-TYPE GTPASE ACTIVATING PROTEIN"/>
    <property type="match status" value="1"/>
</dbReference>
<evidence type="ECO:0000313" key="7">
    <source>
        <dbReference type="EMBL" id="GLD74233.1"/>
    </source>
</evidence>
<comment type="caution">
    <text evidence="7">The sequence shown here is derived from an EMBL/GenBank/DDBJ whole genome shotgun (WGS) entry which is preliminary data.</text>
</comment>
<dbReference type="InterPro" id="IPR003128">
    <property type="entry name" value="Villin_headpiece"/>
</dbReference>
<comment type="subcellular location">
    <subcellularLocation>
        <location evidence="2">Cytoplasm</location>
    </subcellularLocation>
    <subcellularLocation>
        <location evidence="1">Membrane</location>
    </subcellularLocation>
</comment>
<dbReference type="Proteomes" id="UP001279410">
    <property type="component" value="Unassembled WGS sequence"/>
</dbReference>
<reference evidence="7" key="1">
    <citation type="submission" date="2022-08" db="EMBL/GenBank/DDBJ databases">
        <title>Genome sequencing of akame (Lates japonicus).</title>
        <authorList>
            <person name="Hashiguchi Y."/>
            <person name="Takahashi H."/>
        </authorList>
    </citation>
    <scope>NUCLEOTIDE SEQUENCE</scope>
    <source>
        <strain evidence="7">Kochi</strain>
    </source>
</reference>
<dbReference type="GO" id="GO:0030036">
    <property type="term" value="P:actin cytoskeleton organization"/>
    <property type="evidence" value="ECO:0007669"/>
    <property type="project" value="TreeGrafter"/>
</dbReference>